<accession>A0A367KQB7</accession>
<reference evidence="1 2" key="1">
    <citation type="journal article" date="2018" name="G3 (Bethesda)">
        <title>Phylogenetic and Phylogenomic Definition of Rhizopus Species.</title>
        <authorList>
            <person name="Gryganskyi A.P."/>
            <person name="Golan J."/>
            <person name="Dolatabadi S."/>
            <person name="Mondo S."/>
            <person name="Robb S."/>
            <person name="Idnurm A."/>
            <person name="Muszewska A."/>
            <person name="Steczkiewicz K."/>
            <person name="Masonjones S."/>
            <person name="Liao H.L."/>
            <person name="Gajdeczka M.T."/>
            <person name="Anike F."/>
            <person name="Vuek A."/>
            <person name="Anishchenko I.M."/>
            <person name="Voigt K."/>
            <person name="de Hoog G.S."/>
            <person name="Smith M.E."/>
            <person name="Heitman J."/>
            <person name="Vilgalys R."/>
            <person name="Stajich J.E."/>
        </authorList>
    </citation>
    <scope>NUCLEOTIDE SEQUENCE [LARGE SCALE GENOMIC DNA]</scope>
    <source>
        <strain evidence="1 2">LSU 92-RS-03</strain>
    </source>
</reference>
<dbReference type="EMBL" id="PJQM01000689">
    <property type="protein sequence ID" value="RCI04415.1"/>
    <property type="molecule type" value="Genomic_DNA"/>
</dbReference>
<comment type="caution">
    <text evidence="1">The sequence shown here is derived from an EMBL/GenBank/DDBJ whole genome shotgun (WGS) entry which is preliminary data.</text>
</comment>
<keyword evidence="2" id="KW-1185">Reference proteome</keyword>
<name>A0A367KQB7_RHIST</name>
<proteinExistence type="predicted"/>
<evidence type="ECO:0000313" key="1">
    <source>
        <dbReference type="EMBL" id="RCI04415.1"/>
    </source>
</evidence>
<dbReference type="Proteomes" id="UP000253551">
    <property type="component" value="Unassembled WGS sequence"/>
</dbReference>
<dbReference type="AlphaFoldDB" id="A0A367KQB7"/>
<organism evidence="1 2">
    <name type="scientific">Rhizopus stolonifer</name>
    <name type="common">Rhizopus nigricans</name>
    <dbReference type="NCBI Taxonomy" id="4846"/>
    <lineage>
        <taxon>Eukaryota</taxon>
        <taxon>Fungi</taxon>
        <taxon>Fungi incertae sedis</taxon>
        <taxon>Mucoromycota</taxon>
        <taxon>Mucoromycotina</taxon>
        <taxon>Mucoromycetes</taxon>
        <taxon>Mucorales</taxon>
        <taxon>Mucorineae</taxon>
        <taxon>Rhizopodaceae</taxon>
        <taxon>Rhizopus</taxon>
    </lineage>
</organism>
<sequence>MKKYRLNRRRQDIYSRAFSQDSPPIPVAFTQRINKYKGTKTTTDFISKTTCHMYDGRQPYGTYWVDLAVLNAINKHLFNYLRNNAVGSEGQKASETFGFLNNSCLDIGRVVAGSKPVLLYKKNDLELGCGEFGLRNEGENGTKFLRERGLKSLVFMKPMHDNICHKRQSIKNKVYIQAYLCFDHFVSLMLDMPSSSSNIYRTTELLGTVFPATVDSFSPGTFKVFKHIV</sequence>
<evidence type="ECO:0000313" key="2">
    <source>
        <dbReference type="Proteomes" id="UP000253551"/>
    </source>
</evidence>
<gene>
    <name evidence="1" type="ORF">CU098_012717</name>
</gene>
<dbReference type="OrthoDB" id="2385582at2759"/>
<protein>
    <submittedName>
        <fullName evidence="1">Uncharacterized protein</fullName>
    </submittedName>
</protein>